<evidence type="ECO:0000256" key="10">
    <source>
        <dbReference type="HAMAP-Rule" id="MF_01464"/>
    </source>
</evidence>
<evidence type="ECO:0000256" key="11">
    <source>
        <dbReference type="SAM" id="MobiDB-lite"/>
    </source>
</evidence>
<dbReference type="InterPro" id="IPR055344">
    <property type="entry name" value="SecD_SecF_C_bact"/>
</dbReference>
<evidence type="ECO:0000256" key="4">
    <source>
        <dbReference type="ARBA" id="ARBA00022692"/>
    </source>
</evidence>
<comment type="caution">
    <text evidence="9">Lacks conserved residue(s) required for the propagation of feature annotation.</text>
</comment>
<dbReference type="Gene3D" id="3.30.1360.200">
    <property type="match status" value="1"/>
</dbReference>
<keyword evidence="16" id="KW-1185">Reference proteome</keyword>
<dbReference type="InterPro" id="IPR022646">
    <property type="entry name" value="SecD/SecF_CS"/>
</dbReference>
<feature type="domain" description="SecDF P1 head subdomain" evidence="14">
    <location>
        <begin position="151"/>
        <end position="253"/>
    </location>
</feature>
<evidence type="ECO:0000259" key="13">
    <source>
        <dbReference type="Pfam" id="PF21760"/>
    </source>
</evidence>
<accession>A0ABT2TW14</accession>
<evidence type="ECO:0000256" key="2">
    <source>
        <dbReference type="ARBA" id="ARBA00022448"/>
    </source>
</evidence>
<evidence type="ECO:0000313" key="16">
    <source>
        <dbReference type="Proteomes" id="UP001652409"/>
    </source>
</evidence>
<feature type="compositionally biased region" description="Low complexity" evidence="11">
    <location>
        <begin position="751"/>
        <end position="760"/>
    </location>
</feature>
<keyword evidence="4 9" id="KW-0812">Transmembrane</keyword>
<feature type="compositionally biased region" description="Low complexity" evidence="11">
    <location>
        <begin position="793"/>
        <end position="807"/>
    </location>
</feature>
<feature type="transmembrane region" description="Helical" evidence="9">
    <location>
        <begin position="454"/>
        <end position="473"/>
    </location>
</feature>
<keyword evidence="7 9" id="KW-0811">Translocation</keyword>
<dbReference type="InterPro" id="IPR048634">
    <property type="entry name" value="SecD_SecF_C"/>
</dbReference>
<feature type="transmembrane region" description="Helical" evidence="9">
    <location>
        <begin position="581"/>
        <end position="598"/>
    </location>
</feature>
<gene>
    <name evidence="9 15" type="primary">secD</name>
    <name evidence="10" type="synonym">secF</name>
    <name evidence="15" type="ORF">OCV61_13595</name>
</gene>
<feature type="transmembrane region" description="Helical" evidence="9">
    <location>
        <begin position="402"/>
        <end position="433"/>
    </location>
</feature>
<dbReference type="Gene3D" id="3.30.70.3400">
    <property type="match status" value="1"/>
</dbReference>
<comment type="similarity">
    <text evidence="10">Belongs to the SecD/SecF family. SecF subfamily.</text>
</comment>
<keyword evidence="5 9" id="KW-0653">Protein transport</keyword>
<evidence type="ECO:0000259" key="14">
    <source>
        <dbReference type="Pfam" id="PF22599"/>
    </source>
</evidence>
<comment type="subcellular location">
    <subcellularLocation>
        <location evidence="1 9">Cell membrane</location>
        <topology evidence="1 9">Multi-pass membrane protein</topology>
    </subcellularLocation>
</comment>
<comment type="subunit">
    <text evidence="9">Forms a complex with SecF. Part of the essential Sec protein translocation apparatus which comprises SecA, SecYEG and auxiliary proteins SecDF. Other proteins may also be involved.</text>
</comment>
<evidence type="ECO:0000256" key="7">
    <source>
        <dbReference type="ARBA" id="ARBA00023010"/>
    </source>
</evidence>
<dbReference type="RefSeq" id="WP_158422257.1">
    <property type="nucleotide sequence ID" value="NZ_JAOQJL010000030.1"/>
</dbReference>
<feature type="transmembrane region" description="Helical" evidence="9">
    <location>
        <begin position="605"/>
        <end position="626"/>
    </location>
</feature>
<dbReference type="Pfam" id="PF02355">
    <property type="entry name" value="SecD_SecF_C"/>
    <property type="match status" value="2"/>
</dbReference>
<dbReference type="Gene3D" id="1.20.1640.10">
    <property type="entry name" value="Multidrug efflux transporter AcrB transmembrane domain"/>
    <property type="match status" value="2"/>
</dbReference>
<feature type="transmembrane region" description="Helical" evidence="9">
    <location>
        <begin position="272"/>
        <end position="293"/>
    </location>
</feature>
<dbReference type="HAMAP" id="MF_01463_B">
    <property type="entry name" value="SecD_B"/>
    <property type="match status" value="1"/>
</dbReference>
<comment type="similarity">
    <text evidence="9">Belongs to the SecD/SecF family. SecD subfamily.</text>
</comment>
<feature type="transmembrane region" description="Helical" evidence="9">
    <location>
        <begin position="326"/>
        <end position="350"/>
    </location>
</feature>
<dbReference type="Pfam" id="PF22599">
    <property type="entry name" value="SecDF_P1_head"/>
    <property type="match status" value="1"/>
</dbReference>
<dbReference type="EMBL" id="JAOQJL010000030">
    <property type="protein sequence ID" value="MCU6766433.1"/>
    <property type="molecule type" value="Genomic_DNA"/>
</dbReference>
<dbReference type="Proteomes" id="UP001652409">
    <property type="component" value="Unassembled WGS sequence"/>
</dbReference>
<dbReference type="PANTHER" id="PTHR30081">
    <property type="entry name" value="PROTEIN-EXPORT MEMBRANE PROTEIN SEC"/>
    <property type="match status" value="1"/>
</dbReference>
<dbReference type="InterPro" id="IPR054384">
    <property type="entry name" value="SecDF_P1_head"/>
</dbReference>
<dbReference type="HAMAP" id="MF_01464_B">
    <property type="entry name" value="SecF_B"/>
    <property type="match status" value="1"/>
</dbReference>
<evidence type="ECO:0000313" key="15">
    <source>
        <dbReference type="EMBL" id="MCU6766433.1"/>
    </source>
</evidence>
<feature type="transmembrane region" description="Helical" evidence="9">
    <location>
        <begin position="710"/>
        <end position="734"/>
    </location>
</feature>
<dbReference type="PANTHER" id="PTHR30081:SF1">
    <property type="entry name" value="PROTEIN TRANSLOCASE SUBUNIT SECD"/>
    <property type="match status" value="1"/>
</dbReference>
<feature type="region of interest" description="Disordered" evidence="11">
    <location>
        <begin position="747"/>
        <end position="807"/>
    </location>
</feature>
<dbReference type="Pfam" id="PF07549">
    <property type="entry name" value="Sec_GG"/>
    <property type="match status" value="1"/>
</dbReference>
<organism evidence="15 16">
    <name type="scientific">Blautia ammoniilytica</name>
    <dbReference type="NCBI Taxonomy" id="2981782"/>
    <lineage>
        <taxon>Bacteria</taxon>
        <taxon>Bacillati</taxon>
        <taxon>Bacillota</taxon>
        <taxon>Clostridia</taxon>
        <taxon>Lachnospirales</taxon>
        <taxon>Lachnospiraceae</taxon>
        <taxon>Blautia</taxon>
    </lineage>
</organism>
<keyword evidence="3 9" id="KW-1003">Cell membrane</keyword>
<evidence type="ECO:0000256" key="5">
    <source>
        <dbReference type="ARBA" id="ARBA00022927"/>
    </source>
</evidence>
<dbReference type="Pfam" id="PF21760">
    <property type="entry name" value="SecD_1st"/>
    <property type="match status" value="1"/>
</dbReference>
<feature type="transmembrane region" description="Helical" evidence="9">
    <location>
        <begin position="686"/>
        <end position="704"/>
    </location>
</feature>
<feature type="transmembrane region" description="Helical" evidence="9">
    <location>
        <begin position="300"/>
        <end position="320"/>
    </location>
</feature>
<proteinExistence type="inferred from homology"/>
<comment type="subunit">
    <text evidence="10">Forms a complex with SecD. Part of the essential Sec protein translocation apparatus which comprises SecA, SecYEG and auxiliary proteins SecDF. Other proteins may also be involved.</text>
</comment>
<keyword evidence="6 9" id="KW-1133">Transmembrane helix</keyword>
<evidence type="ECO:0000259" key="12">
    <source>
        <dbReference type="Pfam" id="PF02355"/>
    </source>
</evidence>
<evidence type="ECO:0000256" key="6">
    <source>
        <dbReference type="ARBA" id="ARBA00022989"/>
    </source>
</evidence>
<keyword evidence="2 9" id="KW-0813">Transport</keyword>
<evidence type="ECO:0000256" key="9">
    <source>
        <dbReference type="HAMAP-Rule" id="MF_01463"/>
    </source>
</evidence>
<feature type="domain" description="Protein translocase subunit SecDF P1" evidence="13">
    <location>
        <begin position="66"/>
        <end position="120"/>
    </location>
</feature>
<dbReference type="NCBIfam" id="TIGR00916">
    <property type="entry name" value="2A0604s01"/>
    <property type="match status" value="2"/>
</dbReference>
<reference evidence="15 16" key="1">
    <citation type="journal article" date="2021" name="ISME Commun">
        <title>Automated analysis of genomic sequences facilitates high-throughput and comprehensive description of bacteria.</title>
        <authorList>
            <person name="Hitch T.C.A."/>
        </authorList>
    </citation>
    <scope>NUCLEOTIDE SEQUENCE [LARGE SCALE GENOMIC DNA]</scope>
    <source>
        <strain evidence="15 16">Sanger_23</strain>
    </source>
</reference>
<dbReference type="InterPro" id="IPR005791">
    <property type="entry name" value="SecD"/>
</dbReference>
<keyword evidence="8 9" id="KW-0472">Membrane</keyword>
<feature type="transmembrane region" description="Helical" evidence="9">
    <location>
        <begin position="371"/>
        <end position="390"/>
    </location>
</feature>
<evidence type="ECO:0000256" key="1">
    <source>
        <dbReference type="ARBA" id="ARBA00004651"/>
    </source>
</evidence>
<comment type="function">
    <text evidence="9">Part of the Sec protein translocase complex. Interacts with the SecYEG preprotein conducting channel. SecDF uses the proton motive force (PMF) to complete protein translocation after the ATP-dependent function of SecA.</text>
</comment>
<dbReference type="NCBIfam" id="TIGR00966">
    <property type="entry name" value="transloc_SecF"/>
    <property type="match status" value="1"/>
</dbReference>
<sequence>MKKSRGVVVLILVAILTGLFCFTAAVGFGPTGTGSAKNIKTGLDLAGGVSITYKAKESNPSSEDMNDTVYKLQKRVEQYSTEAQVYQEGSDRINVEIPGVTDANAILEELGKPGSLCFIQQTGDDGENNFQYDANSDTGYSLTRDLDEIRKQNGVVLEGTDIADATGGAIQRQNTGTKEYVVNLTLTDEGKKKFADATEANVGKQIAIVYDNGILSAPTVNEAITGGKAEINGQKSVEEAQELASYIRIGSLSLELEEMKSSVVAAQLGEKAISTSVIAGAIGLVIVILFMILAYRIPGLVAGIALVFYTAAMLITLNAFDITLTLPGIAGIILGIGMAVDANVIIYARIREEIGAGTSVRSAIKAGFSKAFSAIFDGNITTLLAALVLMKLGTGTVKGFAYTLALGIVISMFTALVVSRIVINALYAVGIHNPKFYGQTMEKKPINFVGKKKLFFTISLVIILAGFVAMFIFSKTSHKALNYSLEFSGGTSTTVTFNEDMDISQIDSEVTPVVEKVTGDKNVQPTKVVGTNQVTIKTRSLNLEEREALNKALVDKFGVDDSLISAESISATVSNEMRRDAIVSVIVAAILMLLYIWFRFKDICFAGSAVLALIHDVLVVLTFYAISRTSVGNTFIACMLTIVGYSINATIVIFDRIRENLHGSKNPDHIEEVVNRSITQTLTRSIYTSLTTFIMVAVLYMMGVSSVKEFAAPLMVGILCGAYSSVCITGSLWLTMKGHWRKAKVQPAAVTASKVSAPKKTTAKKPSKQEPPKADPAQPKKKNRKRVQERLAAQEAANNAQESNKNE</sequence>
<comment type="caution">
    <text evidence="15">The sequence shown here is derived from an EMBL/GenBank/DDBJ whole genome shotgun (WGS) entry which is preliminary data.</text>
</comment>
<feature type="domain" description="Protein export membrane protein SecD/SecF C-terminal" evidence="12">
    <location>
        <begin position="255"/>
        <end position="422"/>
    </location>
</feature>
<dbReference type="NCBIfam" id="TIGR01129">
    <property type="entry name" value="secD"/>
    <property type="match status" value="1"/>
</dbReference>
<feature type="domain" description="Protein export membrane protein SecD/SecF C-terminal" evidence="12">
    <location>
        <begin position="553"/>
        <end position="737"/>
    </location>
</feature>
<dbReference type="InterPro" id="IPR022813">
    <property type="entry name" value="SecD/SecF_arch_bac"/>
</dbReference>
<dbReference type="InterPro" id="IPR005665">
    <property type="entry name" value="SecF_bac"/>
</dbReference>
<name>A0ABT2TW14_9FIRM</name>
<protein>
    <recommendedName>
        <fullName evidence="9 10">Multifunctional fusion protein</fullName>
    </recommendedName>
    <domain>
        <recommendedName>
            <fullName evidence="9">Protein translocase subunit SecD</fullName>
        </recommendedName>
    </domain>
    <domain>
        <recommendedName>
            <fullName evidence="10">Protein-export membrane protein SecF</fullName>
        </recommendedName>
    </domain>
</protein>
<feature type="transmembrane region" description="Helical" evidence="9">
    <location>
        <begin position="632"/>
        <end position="654"/>
    </location>
</feature>
<dbReference type="InterPro" id="IPR022645">
    <property type="entry name" value="SecD/SecF_bac"/>
</dbReference>
<dbReference type="InterPro" id="IPR048631">
    <property type="entry name" value="SecD_1st"/>
</dbReference>
<dbReference type="PRINTS" id="PR01755">
    <property type="entry name" value="SECFTRNLCASE"/>
</dbReference>
<dbReference type="SUPFAM" id="SSF82866">
    <property type="entry name" value="Multidrug efflux transporter AcrB transmembrane domain"/>
    <property type="match status" value="2"/>
</dbReference>
<evidence type="ECO:0000256" key="8">
    <source>
        <dbReference type="ARBA" id="ARBA00023136"/>
    </source>
</evidence>
<evidence type="ECO:0000256" key="3">
    <source>
        <dbReference type="ARBA" id="ARBA00022475"/>
    </source>
</evidence>